<feature type="transmembrane region" description="Helical" evidence="1">
    <location>
        <begin position="347"/>
        <end position="368"/>
    </location>
</feature>
<comment type="caution">
    <text evidence="2">The sequence shown here is derived from an EMBL/GenBank/DDBJ whole genome shotgun (WGS) entry which is preliminary data.</text>
</comment>
<reference evidence="2 3" key="1">
    <citation type="submission" date="2024-07" db="EMBL/GenBank/DDBJ databases">
        <title>Section-level genome sequencing and comparative genomics of Aspergillus sections Usti and Cavernicolus.</title>
        <authorList>
            <consortium name="Lawrence Berkeley National Laboratory"/>
            <person name="Nybo J.L."/>
            <person name="Vesth T.C."/>
            <person name="Theobald S."/>
            <person name="Frisvad J.C."/>
            <person name="Larsen T.O."/>
            <person name="Kjaerboelling I."/>
            <person name="Rothschild-Mancinelli K."/>
            <person name="Lyhne E.K."/>
            <person name="Kogle M.E."/>
            <person name="Barry K."/>
            <person name="Clum A."/>
            <person name="Na H."/>
            <person name="Ledsgaard L."/>
            <person name="Lin J."/>
            <person name="Lipzen A."/>
            <person name="Kuo A."/>
            <person name="Riley R."/>
            <person name="Mondo S."/>
            <person name="Labutti K."/>
            <person name="Haridas S."/>
            <person name="Pangalinan J."/>
            <person name="Salamov A.A."/>
            <person name="Simmons B.A."/>
            <person name="Magnuson J.K."/>
            <person name="Chen J."/>
            <person name="Drula E."/>
            <person name="Henrissat B."/>
            <person name="Wiebenga A."/>
            <person name="Lubbers R.J."/>
            <person name="Gomes A.C."/>
            <person name="Makela M.R."/>
            <person name="Stajich J."/>
            <person name="Grigoriev I.V."/>
            <person name="Mortensen U.H."/>
            <person name="De Vries R.P."/>
            <person name="Baker S.E."/>
            <person name="Andersen M.R."/>
        </authorList>
    </citation>
    <scope>NUCLEOTIDE SEQUENCE [LARGE SCALE GENOMIC DNA]</scope>
    <source>
        <strain evidence="2 3">CBS 209.92</strain>
    </source>
</reference>
<dbReference type="Proteomes" id="UP001610563">
    <property type="component" value="Unassembled WGS sequence"/>
</dbReference>
<feature type="transmembrane region" description="Helical" evidence="1">
    <location>
        <begin position="25"/>
        <end position="46"/>
    </location>
</feature>
<keyword evidence="1" id="KW-0812">Transmembrane</keyword>
<feature type="transmembrane region" description="Helical" evidence="1">
    <location>
        <begin position="82"/>
        <end position="104"/>
    </location>
</feature>
<feature type="transmembrane region" description="Helical" evidence="1">
    <location>
        <begin position="193"/>
        <end position="214"/>
    </location>
</feature>
<feature type="transmembrane region" description="Helical" evidence="1">
    <location>
        <begin position="220"/>
        <end position="237"/>
    </location>
</feature>
<feature type="transmembrane region" description="Helical" evidence="1">
    <location>
        <begin position="111"/>
        <end position="132"/>
    </location>
</feature>
<name>A0ABR4G927_9EURO</name>
<feature type="transmembrane region" description="Helical" evidence="1">
    <location>
        <begin position="276"/>
        <end position="292"/>
    </location>
</feature>
<protein>
    <submittedName>
        <fullName evidence="2">Uncharacterized protein</fullName>
    </submittedName>
</protein>
<keyword evidence="1" id="KW-1133">Transmembrane helix</keyword>
<keyword evidence="1" id="KW-0472">Membrane</keyword>
<organism evidence="2 3">
    <name type="scientific">Aspergillus keveii</name>
    <dbReference type="NCBI Taxonomy" id="714993"/>
    <lineage>
        <taxon>Eukaryota</taxon>
        <taxon>Fungi</taxon>
        <taxon>Dikarya</taxon>
        <taxon>Ascomycota</taxon>
        <taxon>Pezizomycotina</taxon>
        <taxon>Eurotiomycetes</taxon>
        <taxon>Eurotiomycetidae</taxon>
        <taxon>Eurotiales</taxon>
        <taxon>Aspergillaceae</taxon>
        <taxon>Aspergillus</taxon>
        <taxon>Aspergillus subgen. Nidulantes</taxon>
    </lineage>
</organism>
<evidence type="ECO:0000256" key="1">
    <source>
        <dbReference type="SAM" id="Phobius"/>
    </source>
</evidence>
<feature type="transmembrane region" description="Helical" evidence="1">
    <location>
        <begin position="144"/>
        <end position="165"/>
    </location>
</feature>
<gene>
    <name evidence="2" type="ORF">BJX66DRAFT_168212</name>
</gene>
<evidence type="ECO:0000313" key="3">
    <source>
        <dbReference type="Proteomes" id="UP001610563"/>
    </source>
</evidence>
<accession>A0ABR4G927</accession>
<keyword evidence="3" id="KW-1185">Reference proteome</keyword>
<evidence type="ECO:0000313" key="2">
    <source>
        <dbReference type="EMBL" id="KAL2795527.1"/>
    </source>
</evidence>
<proteinExistence type="predicted"/>
<sequence length="372" mass="41343">MVSPSTTSSPSNTFLAISDPRSRKVMGIEVAILAVFLIYTAILYRLSSIWDCPSLPSETKTNSNNSLKDGYAGSSKDIAVDVWFGLALVPTSDAIAIVGTWNLAIINRWHYFVSIRMMVLAYLASAIVILTGKPATKDYIHEHPLVVSVSAMAVYGAIGACLDYFRAPPPKTSMNLREWTMSKYVRALRRSNGAWRTAMITTAITCGLAPTLTISLPTKWWGIIPLCSTTFEAIILRKTRFRRTYQYTVFSAPFFQGGVCVHWGMKQIISSPRLALPPWMFLLLLVASRLILDLHLRTVFRDCPEFQWARVSAVLSTRRLVQGVVVLLVFETMQVPVVKWVKPVSVLVIYLAGILAGTLPGAYTIAFGREKK</sequence>
<dbReference type="EMBL" id="JBFTWV010000034">
    <property type="protein sequence ID" value="KAL2795527.1"/>
    <property type="molecule type" value="Genomic_DNA"/>
</dbReference>